<accession>A0A1V4SVR7</accession>
<gene>
    <name evidence="6" type="primary">deoR</name>
    <name evidence="6" type="ORF">CLTHE_18870</name>
</gene>
<dbReference type="RefSeq" id="WP_080023090.1">
    <property type="nucleotide sequence ID" value="NZ_LTAY01000048.1"/>
</dbReference>
<comment type="caution">
    <text evidence="6">The sequence shown here is derived from an EMBL/GenBank/DDBJ whole genome shotgun (WGS) entry which is preliminary data.</text>
</comment>
<keyword evidence="3" id="KW-0238">DNA-binding</keyword>
<dbReference type="InterPro" id="IPR051054">
    <property type="entry name" value="SorC_transcr_regulators"/>
</dbReference>
<dbReference type="Pfam" id="PF04198">
    <property type="entry name" value="Sugar-bind"/>
    <property type="match status" value="1"/>
</dbReference>
<dbReference type="InterPro" id="IPR007324">
    <property type="entry name" value="Sugar-bd_dom_put"/>
</dbReference>
<dbReference type="AlphaFoldDB" id="A0A1V4SVR7"/>
<evidence type="ECO:0000256" key="1">
    <source>
        <dbReference type="ARBA" id="ARBA00010466"/>
    </source>
</evidence>
<evidence type="ECO:0000256" key="3">
    <source>
        <dbReference type="ARBA" id="ARBA00023125"/>
    </source>
</evidence>
<evidence type="ECO:0000256" key="4">
    <source>
        <dbReference type="ARBA" id="ARBA00023163"/>
    </source>
</evidence>
<keyword evidence="4" id="KW-0804">Transcription</keyword>
<dbReference type="GO" id="GO:0030246">
    <property type="term" value="F:carbohydrate binding"/>
    <property type="evidence" value="ECO:0007669"/>
    <property type="project" value="InterPro"/>
</dbReference>
<protein>
    <submittedName>
        <fullName evidence="6">Deoxyribonucleoside regulator</fullName>
    </submittedName>
</protein>
<dbReference type="InterPro" id="IPR037171">
    <property type="entry name" value="NagB/RpiA_transferase-like"/>
</dbReference>
<comment type="similarity">
    <text evidence="1">Belongs to the SorC transcriptional regulatory family.</text>
</comment>
<evidence type="ECO:0000313" key="6">
    <source>
        <dbReference type="EMBL" id="OPX47324.1"/>
    </source>
</evidence>
<dbReference type="EMBL" id="LTAY01000048">
    <property type="protein sequence ID" value="OPX47324.1"/>
    <property type="molecule type" value="Genomic_DNA"/>
</dbReference>
<proteinExistence type="inferred from homology"/>
<keyword evidence="2" id="KW-0805">Transcription regulation</keyword>
<dbReference type="InterPro" id="IPR036388">
    <property type="entry name" value="WH-like_DNA-bd_sf"/>
</dbReference>
<dbReference type="Gene3D" id="3.40.50.1360">
    <property type="match status" value="1"/>
</dbReference>
<dbReference type="Gene3D" id="1.10.10.10">
    <property type="entry name" value="Winged helix-like DNA-binding domain superfamily/Winged helix DNA-binding domain"/>
    <property type="match status" value="1"/>
</dbReference>
<dbReference type="GO" id="GO:0003677">
    <property type="term" value="F:DNA binding"/>
    <property type="evidence" value="ECO:0007669"/>
    <property type="project" value="UniProtKB-KW"/>
</dbReference>
<evidence type="ECO:0000259" key="5">
    <source>
        <dbReference type="Pfam" id="PF04198"/>
    </source>
</evidence>
<sequence>MKDYEKMNQTEKQDFLAKLSSMYYDKSMTQSEIANELETTRFKVSKYLQEARDKGVVEININYPRQRLKTLEKELVQKFELKDAIIIDNQTLPYDEIIYALGKFGAEYLQKIIVENDTVGVLWGKTISNVIKHMKPTNKMPITVVQLVGSAAKDNLLIDSPELIRRLANVYSGKYKYLYAPLYMDNDYARKSFLQEPVINDLIFSASKSKIALTGVGTVNAVFASSLWKDYLDDDINRRNAVGCMYGHVYDIYGNITESSINQKVIGVDINIIKNIEYRIGVSSGKLKAEAILGALNGNFINVLITDAETATKVLSLKSGLKN</sequence>
<dbReference type="PANTHER" id="PTHR34294:SF1">
    <property type="entry name" value="TRANSCRIPTIONAL REGULATOR LSRR"/>
    <property type="match status" value="1"/>
</dbReference>
<name>A0A1V4SVR7_9CLOT</name>
<dbReference type="OrthoDB" id="58802at2"/>
<dbReference type="Proteomes" id="UP000191448">
    <property type="component" value="Unassembled WGS sequence"/>
</dbReference>
<dbReference type="PANTHER" id="PTHR34294">
    <property type="entry name" value="TRANSCRIPTIONAL REGULATOR-RELATED"/>
    <property type="match status" value="1"/>
</dbReference>
<feature type="domain" description="Sugar-binding" evidence="5">
    <location>
        <begin position="68"/>
        <end position="316"/>
    </location>
</feature>
<evidence type="ECO:0000313" key="7">
    <source>
        <dbReference type="Proteomes" id="UP000191448"/>
    </source>
</evidence>
<organism evidence="6 7">
    <name type="scientific">Clostridium thermobutyricum DSM 4928</name>
    <dbReference type="NCBI Taxonomy" id="1121339"/>
    <lineage>
        <taxon>Bacteria</taxon>
        <taxon>Bacillati</taxon>
        <taxon>Bacillota</taxon>
        <taxon>Clostridia</taxon>
        <taxon>Eubacteriales</taxon>
        <taxon>Clostridiaceae</taxon>
        <taxon>Clostridium</taxon>
    </lineage>
</organism>
<reference evidence="6 7" key="1">
    <citation type="submission" date="2016-02" db="EMBL/GenBank/DDBJ databases">
        <title>Genome sequence of Clostridium thermobutyricum DSM 4928.</title>
        <authorList>
            <person name="Poehlein A."/>
            <person name="Daniel R."/>
        </authorList>
    </citation>
    <scope>NUCLEOTIDE SEQUENCE [LARGE SCALE GENOMIC DNA]</scope>
    <source>
        <strain evidence="6 7">DSM 4928</strain>
    </source>
</reference>
<dbReference type="SUPFAM" id="SSF100950">
    <property type="entry name" value="NagB/RpiA/CoA transferase-like"/>
    <property type="match status" value="1"/>
</dbReference>
<evidence type="ECO:0000256" key="2">
    <source>
        <dbReference type="ARBA" id="ARBA00023015"/>
    </source>
</evidence>